<gene>
    <name evidence="8" type="ORF">GCM10009001_09080</name>
</gene>
<dbReference type="PANTHER" id="PTHR36115">
    <property type="entry name" value="PROLINE-RICH ANTIGEN HOMOLOG-RELATED"/>
    <property type="match status" value="1"/>
</dbReference>
<evidence type="ECO:0000256" key="1">
    <source>
        <dbReference type="ARBA" id="ARBA00004651"/>
    </source>
</evidence>
<organism evidence="8 9">
    <name type="scientific">Virgibacillus siamensis</name>
    <dbReference type="NCBI Taxonomy" id="480071"/>
    <lineage>
        <taxon>Bacteria</taxon>
        <taxon>Bacillati</taxon>
        <taxon>Bacillota</taxon>
        <taxon>Bacilli</taxon>
        <taxon>Bacillales</taxon>
        <taxon>Bacillaceae</taxon>
        <taxon>Virgibacillus</taxon>
    </lineage>
</organism>
<evidence type="ECO:0000256" key="4">
    <source>
        <dbReference type="ARBA" id="ARBA00022989"/>
    </source>
</evidence>
<accession>A0ABN1FPJ0</accession>
<dbReference type="RefSeq" id="WP_343810695.1">
    <property type="nucleotide sequence ID" value="NZ_BAAADS010000006.1"/>
</dbReference>
<dbReference type="PANTHER" id="PTHR36115:SF9">
    <property type="entry name" value="LMO1584 PROTEIN"/>
    <property type="match status" value="1"/>
</dbReference>
<protein>
    <submittedName>
        <fullName evidence="8">RDD family protein</fullName>
    </submittedName>
</protein>
<evidence type="ECO:0000256" key="6">
    <source>
        <dbReference type="SAM" id="Phobius"/>
    </source>
</evidence>
<keyword evidence="5 6" id="KW-0472">Membrane</keyword>
<name>A0ABN1FPJ0_9BACI</name>
<feature type="transmembrane region" description="Helical" evidence="6">
    <location>
        <begin position="12"/>
        <end position="37"/>
    </location>
</feature>
<sequence>MEKSRAGFWIRLGANILDGLLLGVPIAILAVIFGLSVGDRDTINTVISVPYYLLLPVLWYGYTVGKRFCNIRIARKDGEKIGFGTMALRYIVGFIIVYGLTLGIAMIVSAFMVGLREDKRAIHDFIAGTYVTYAKPGD</sequence>
<feature type="transmembrane region" description="Helical" evidence="6">
    <location>
        <begin position="49"/>
        <end position="69"/>
    </location>
</feature>
<keyword evidence="3 6" id="KW-0812">Transmembrane</keyword>
<evidence type="ECO:0000256" key="3">
    <source>
        <dbReference type="ARBA" id="ARBA00022692"/>
    </source>
</evidence>
<dbReference type="InterPro" id="IPR010432">
    <property type="entry name" value="RDD"/>
</dbReference>
<evidence type="ECO:0000256" key="5">
    <source>
        <dbReference type="ARBA" id="ARBA00023136"/>
    </source>
</evidence>
<comment type="subcellular location">
    <subcellularLocation>
        <location evidence="1">Cell membrane</location>
        <topology evidence="1">Multi-pass membrane protein</topology>
    </subcellularLocation>
</comment>
<evidence type="ECO:0000313" key="9">
    <source>
        <dbReference type="Proteomes" id="UP001500866"/>
    </source>
</evidence>
<proteinExistence type="predicted"/>
<dbReference type="InterPro" id="IPR051791">
    <property type="entry name" value="Pra-immunoreactive"/>
</dbReference>
<evidence type="ECO:0000256" key="2">
    <source>
        <dbReference type="ARBA" id="ARBA00022475"/>
    </source>
</evidence>
<dbReference type="Pfam" id="PF06271">
    <property type="entry name" value="RDD"/>
    <property type="match status" value="1"/>
</dbReference>
<dbReference type="Proteomes" id="UP001500866">
    <property type="component" value="Unassembled WGS sequence"/>
</dbReference>
<feature type="transmembrane region" description="Helical" evidence="6">
    <location>
        <begin position="90"/>
        <end position="115"/>
    </location>
</feature>
<feature type="domain" description="RDD" evidence="7">
    <location>
        <begin position="5"/>
        <end position="128"/>
    </location>
</feature>
<dbReference type="EMBL" id="BAAADS010000006">
    <property type="protein sequence ID" value="GAA0595141.1"/>
    <property type="molecule type" value="Genomic_DNA"/>
</dbReference>
<keyword evidence="2" id="KW-1003">Cell membrane</keyword>
<keyword evidence="9" id="KW-1185">Reference proteome</keyword>
<evidence type="ECO:0000313" key="8">
    <source>
        <dbReference type="EMBL" id="GAA0595141.1"/>
    </source>
</evidence>
<keyword evidence="4 6" id="KW-1133">Transmembrane helix</keyword>
<comment type="caution">
    <text evidence="8">The sequence shown here is derived from an EMBL/GenBank/DDBJ whole genome shotgun (WGS) entry which is preliminary data.</text>
</comment>
<evidence type="ECO:0000259" key="7">
    <source>
        <dbReference type="Pfam" id="PF06271"/>
    </source>
</evidence>
<reference evidence="8 9" key="1">
    <citation type="journal article" date="2019" name="Int. J. Syst. Evol. Microbiol.">
        <title>The Global Catalogue of Microorganisms (GCM) 10K type strain sequencing project: providing services to taxonomists for standard genome sequencing and annotation.</title>
        <authorList>
            <consortium name="The Broad Institute Genomics Platform"/>
            <consortium name="The Broad Institute Genome Sequencing Center for Infectious Disease"/>
            <person name="Wu L."/>
            <person name="Ma J."/>
        </authorList>
    </citation>
    <scope>NUCLEOTIDE SEQUENCE [LARGE SCALE GENOMIC DNA]</scope>
    <source>
        <strain evidence="8 9">JCM 15395</strain>
    </source>
</reference>